<feature type="transmembrane region" description="Helical" evidence="2">
    <location>
        <begin position="135"/>
        <end position="159"/>
    </location>
</feature>
<keyword evidence="2" id="KW-0472">Membrane</keyword>
<feature type="transmembrane region" description="Helical" evidence="2">
    <location>
        <begin position="246"/>
        <end position="275"/>
    </location>
</feature>
<evidence type="ECO:0000256" key="1">
    <source>
        <dbReference type="SAM" id="MobiDB-lite"/>
    </source>
</evidence>
<dbReference type="STRING" id="5466.A0A4R8RCA0"/>
<feature type="transmembrane region" description="Helical" evidence="2">
    <location>
        <begin position="733"/>
        <end position="758"/>
    </location>
</feature>
<accession>A0A4R8RCA0</accession>
<organism evidence="3 4">
    <name type="scientific">Colletotrichum trifolii</name>
    <dbReference type="NCBI Taxonomy" id="5466"/>
    <lineage>
        <taxon>Eukaryota</taxon>
        <taxon>Fungi</taxon>
        <taxon>Dikarya</taxon>
        <taxon>Ascomycota</taxon>
        <taxon>Pezizomycotina</taxon>
        <taxon>Sordariomycetes</taxon>
        <taxon>Hypocreomycetidae</taxon>
        <taxon>Glomerellales</taxon>
        <taxon>Glomerellaceae</taxon>
        <taxon>Colletotrichum</taxon>
        <taxon>Colletotrichum orbiculare species complex</taxon>
    </lineage>
</organism>
<reference evidence="3 4" key="1">
    <citation type="submission" date="2018-12" db="EMBL/GenBank/DDBJ databases">
        <title>Genome sequence and assembly of Colletotrichum trifolii.</title>
        <authorList>
            <person name="Gan P."/>
            <person name="Shirasu K."/>
        </authorList>
    </citation>
    <scope>NUCLEOTIDE SEQUENCE [LARGE SCALE GENOMIC DNA]</scope>
    <source>
        <strain evidence="3 4">543-2</strain>
    </source>
</reference>
<feature type="transmembrane region" description="Helical" evidence="2">
    <location>
        <begin position="179"/>
        <end position="200"/>
    </location>
</feature>
<dbReference type="AlphaFoldDB" id="A0A4R8RCA0"/>
<sequence>MSSTYHPVNSNGQHQTAYGVYSQFDDHTDTPISYDPAEPAPIRRRPVAPESRKTLQQPLLIGDSQGLRSDPHGIDVAVGEPLSGYSDEKGKDDYVTSVHSYHSPGLDGPQGSPLDAPLQPKAITRNNLKRYLNGWLVHIPAVGSTAVVMWISVEKWFWFPEDGPWEDVSADMINNILQFAAKLHELLVIASLSAIAVAMMKRSLVGDGVRLGFLTGPYRVGDLNYLISSPFVRQGVDRQMPWEIILVAYLVFATILSTIIGPVSAVLLVPTLGWFELSASKAFAKIEMPLLYDTVPQKVWPDVFSSGVVDNDCAGITGIYQAKCPAGGYSEVWNWAQTYRSTDLKNNLTFSYPSADLTRQLVFTQPSLDEASTVPVLSTTPSLWFLNTFGLFQKYVSEQDVGEISDDTRYQLTAKLNNSETGVFDKPILQALVQSKCHVYNKTEWLNKDETILYPVKSLNCFGNDQCLRMQKEPPAFVDTWWRNKTEELTQFATSYRTNGTDEQSSVLFMAGQIPKYADQTRQKDIIYTCAMLASWVASNYSVDPKATDTMQADLNDPSAMDRIFRDGTADKATVITFEESWVDLINPHFNTSTGEPTTALLQFVDVFRDEDEGINERPRAEAEGFLAKVFGVYLTEGIARVGAGAGTYLGRGKTENSLTLVDLSAQYGTTEGRLEITGINDTHTLWDNGFRKTVNAQSMAAVQEIVNNNMEFDFDVRRYGYGTGRPRKTLTFALVMMVVYLGIVVVYALAVGGAHLLELVGVGGRTRVLSVVPWSDLQDLVVLALKTPPPGDADLADAGAGVSSSKAWKKLVRVRADEHRNVQLVLNDETLTEPLDVTGKMKYY</sequence>
<dbReference type="EMBL" id="RYZW01000064">
    <property type="protein sequence ID" value="TDZ53984.1"/>
    <property type="molecule type" value="Genomic_DNA"/>
</dbReference>
<protein>
    <submittedName>
        <fullName evidence="3">Uncharacterized protein</fullName>
    </submittedName>
</protein>
<evidence type="ECO:0000256" key="2">
    <source>
        <dbReference type="SAM" id="Phobius"/>
    </source>
</evidence>
<gene>
    <name evidence="3" type="ORF">CTRI78_v006613</name>
</gene>
<proteinExistence type="predicted"/>
<feature type="region of interest" description="Disordered" evidence="1">
    <location>
        <begin position="24"/>
        <end position="89"/>
    </location>
</feature>
<keyword evidence="4" id="KW-1185">Reference proteome</keyword>
<dbReference type="Proteomes" id="UP000295703">
    <property type="component" value="Unassembled WGS sequence"/>
</dbReference>
<evidence type="ECO:0000313" key="3">
    <source>
        <dbReference type="EMBL" id="TDZ53984.1"/>
    </source>
</evidence>
<name>A0A4R8RCA0_COLTR</name>
<keyword evidence="2" id="KW-0812">Transmembrane</keyword>
<comment type="caution">
    <text evidence="3">The sequence shown here is derived from an EMBL/GenBank/DDBJ whole genome shotgun (WGS) entry which is preliminary data.</text>
</comment>
<keyword evidence="2" id="KW-1133">Transmembrane helix</keyword>
<evidence type="ECO:0000313" key="4">
    <source>
        <dbReference type="Proteomes" id="UP000295703"/>
    </source>
</evidence>